<evidence type="ECO:0000313" key="3">
    <source>
        <dbReference type="Proteomes" id="UP000681425"/>
    </source>
</evidence>
<reference evidence="2" key="1">
    <citation type="submission" date="2021-04" db="EMBL/GenBank/DDBJ databases">
        <title>Isolation of p-tert-butylphenol degrading bacteria Sphingobium phenoxybenzoativorans Tas13 from active sludge.</title>
        <authorList>
            <person name="Li Y."/>
        </authorList>
    </citation>
    <scope>NUCLEOTIDE SEQUENCE</scope>
    <source>
        <strain evidence="2">Tas13</strain>
    </source>
</reference>
<sequence length="167" mass="18460">MILRYRPARMIWAAGITATAAVACGWFGLHVPVPHHGGRYSLMYGLLGHNGMTAFFLIATAILIYLALKLVLPIASGYVVAESNEVGVRLRTAGHPIALKWNEIHSIERKEIGTRHKVPIVVLHHEPKKAGILGSKRTSTLVPELLTVDEDVFENWLGQVQARIRQS</sequence>
<protein>
    <submittedName>
        <fullName evidence="2">Uncharacterized protein</fullName>
    </submittedName>
</protein>
<dbReference type="AlphaFoldDB" id="A0A975K3Z7"/>
<feature type="transmembrane region" description="Helical" evidence="1">
    <location>
        <begin position="12"/>
        <end position="33"/>
    </location>
</feature>
<dbReference type="KEGG" id="spph:KFK14_15425"/>
<evidence type="ECO:0000313" key="2">
    <source>
        <dbReference type="EMBL" id="QUT04445.1"/>
    </source>
</evidence>
<proteinExistence type="predicted"/>
<accession>A0A975K3Z7</accession>
<evidence type="ECO:0000256" key="1">
    <source>
        <dbReference type="SAM" id="Phobius"/>
    </source>
</evidence>
<feature type="transmembrane region" description="Helical" evidence="1">
    <location>
        <begin position="53"/>
        <end position="81"/>
    </location>
</feature>
<dbReference type="Proteomes" id="UP000681425">
    <property type="component" value="Chromosome"/>
</dbReference>
<organism evidence="2 3">
    <name type="scientific">Sphingobium phenoxybenzoativorans</name>
    <dbReference type="NCBI Taxonomy" id="1592790"/>
    <lineage>
        <taxon>Bacteria</taxon>
        <taxon>Pseudomonadati</taxon>
        <taxon>Pseudomonadota</taxon>
        <taxon>Alphaproteobacteria</taxon>
        <taxon>Sphingomonadales</taxon>
        <taxon>Sphingomonadaceae</taxon>
        <taxon>Sphingobium</taxon>
    </lineage>
</organism>
<keyword evidence="3" id="KW-1185">Reference proteome</keyword>
<dbReference type="PROSITE" id="PS51257">
    <property type="entry name" value="PROKAR_LIPOPROTEIN"/>
    <property type="match status" value="1"/>
</dbReference>
<dbReference type="RefSeq" id="WP_212608264.1">
    <property type="nucleotide sequence ID" value="NZ_CP073910.1"/>
</dbReference>
<keyword evidence="1" id="KW-0472">Membrane</keyword>
<gene>
    <name evidence="2" type="ORF">KFK14_15425</name>
</gene>
<keyword evidence="1" id="KW-1133">Transmembrane helix</keyword>
<name>A0A975K3Z7_9SPHN</name>
<keyword evidence="1" id="KW-0812">Transmembrane</keyword>
<dbReference type="EMBL" id="CP073910">
    <property type="protein sequence ID" value="QUT04445.1"/>
    <property type="molecule type" value="Genomic_DNA"/>
</dbReference>